<feature type="region of interest" description="Disordered" evidence="12">
    <location>
        <begin position="108"/>
        <end position="143"/>
    </location>
</feature>
<dbReference type="GO" id="GO:0015280">
    <property type="term" value="F:ligand-gated sodium channel activity"/>
    <property type="evidence" value="ECO:0007669"/>
    <property type="project" value="TreeGrafter"/>
</dbReference>
<dbReference type="PANTHER" id="PTHR11690:SF248">
    <property type="entry name" value="PICKPOCKET 17, ISOFORM A"/>
    <property type="match status" value="1"/>
</dbReference>
<dbReference type="InterPro" id="IPR001873">
    <property type="entry name" value="ENaC"/>
</dbReference>
<sequence>MIMAVDKDTNTVTSMKEMMQSMAENSSIHGVSRWVTSRYWYQRVLWVLVFLGATGGMSYQLSLLFQSFQSYPVKTSVDLKFSVLSFPAVSVCNMNPIRMSKLSLTSTDTQNVMNGTTNGGFSGRKKRSLKDKSKQIDDRTLKWSNPASESYQEDLVDKLVSSKLPRRRQRHESSNPDLQRRPALASYKRYVNHHKNAHAPLSWLDTLFALRNLKTIAGEGKHKDVKFNQVGRQKRSHESGDLLSDATGGSSLGSSSGDYTWSGSGTGFDTSTYTPSGDGSGYFSADGSWSYYQDYKDEMDNYVIDEWTERVSQFHAEFLKNPSDTREKVGHSIGDMLFSCAFNGKECYENNFTLFQSLEYGNCYTFQDSSYITKRSGPLLGLRLTLNIETKEYVSEYMDAFGLRLVIHEPGTFPFPEEEGFTLNPMYETTIGMRLVSIKRASEPHGKCESGEEFKKLFGIEYTIPACLKLCRQREIISRCKCIPSESYIDVGLANDGLKLCSNSTEKIDCEAFLVFKLENNLINCNCRSPCRQKVYSTSLSGRLWPSQKFLTEHILKDICSNKDVKWYFQSDCYLLKNKITIDDAAATRIAQNFLKVVIYFEDLNYEEIKEEPMYDGFQFVSDIGGALGLFMGASILSFVEVFQFLLEILNLLRSKIFVRRETTIIPVKEMMFYQRNEEMKEIS</sequence>
<dbReference type="GeneID" id="111120535"/>
<protein>
    <submittedName>
        <fullName evidence="15">Amiloride-sensitive sodium channel subunit alpha-like</fullName>
    </submittedName>
</protein>
<organism evidence="14 15">
    <name type="scientific">Crassostrea virginica</name>
    <name type="common">Eastern oyster</name>
    <dbReference type="NCBI Taxonomy" id="6565"/>
    <lineage>
        <taxon>Eukaryota</taxon>
        <taxon>Metazoa</taxon>
        <taxon>Spiralia</taxon>
        <taxon>Lophotrochozoa</taxon>
        <taxon>Mollusca</taxon>
        <taxon>Bivalvia</taxon>
        <taxon>Autobranchia</taxon>
        <taxon>Pteriomorphia</taxon>
        <taxon>Ostreida</taxon>
        <taxon>Ostreoidea</taxon>
        <taxon>Ostreidae</taxon>
        <taxon>Crassostrea</taxon>
    </lineage>
</organism>
<dbReference type="GO" id="GO:0005886">
    <property type="term" value="C:plasma membrane"/>
    <property type="evidence" value="ECO:0007669"/>
    <property type="project" value="TreeGrafter"/>
</dbReference>
<evidence type="ECO:0000256" key="6">
    <source>
        <dbReference type="ARBA" id="ARBA00023053"/>
    </source>
</evidence>
<feature type="compositionally biased region" description="Basic and acidic residues" evidence="12">
    <location>
        <begin position="171"/>
        <end position="180"/>
    </location>
</feature>
<feature type="transmembrane region" description="Helical" evidence="13">
    <location>
        <begin position="44"/>
        <end position="65"/>
    </location>
</feature>
<dbReference type="Gene3D" id="2.60.470.10">
    <property type="entry name" value="Acid-sensing ion channels like domains"/>
    <property type="match status" value="1"/>
</dbReference>
<accession>A0A8B8CMG9</accession>
<evidence type="ECO:0000256" key="4">
    <source>
        <dbReference type="ARBA" id="ARBA00022692"/>
    </source>
</evidence>
<keyword evidence="7 11" id="KW-0406">Ion transport</keyword>
<keyword evidence="3 11" id="KW-0894">Sodium channel</keyword>
<name>A0A8B8CMG9_CRAVI</name>
<evidence type="ECO:0000256" key="9">
    <source>
        <dbReference type="ARBA" id="ARBA00023201"/>
    </source>
</evidence>
<dbReference type="KEGG" id="cvn:111120535"/>
<keyword evidence="4 11" id="KW-0812">Transmembrane</keyword>
<dbReference type="PROSITE" id="PS01206">
    <property type="entry name" value="ASC"/>
    <property type="match status" value="1"/>
</dbReference>
<evidence type="ECO:0000256" key="5">
    <source>
        <dbReference type="ARBA" id="ARBA00022989"/>
    </source>
</evidence>
<evidence type="ECO:0000313" key="15">
    <source>
        <dbReference type="RefSeq" id="XP_022317037.1"/>
    </source>
</evidence>
<keyword evidence="14" id="KW-1185">Reference proteome</keyword>
<comment type="similarity">
    <text evidence="11">Belongs to the amiloride-sensitive sodium channel (TC 1.A.6) family.</text>
</comment>
<keyword evidence="9 11" id="KW-0739">Sodium transport</keyword>
<keyword evidence="6" id="KW-0915">Sodium</keyword>
<evidence type="ECO:0000256" key="1">
    <source>
        <dbReference type="ARBA" id="ARBA00004141"/>
    </source>
</evidence>
<feature type="region of interest" description="Disordered" evidence="12">
    <location>
        <begin position="161"/>
        <end position="183"/>
    </location>
</feature>
<evidence type="ECO:0000256" key="3">
    <source>
        <dbReference type="ARBA" id="ARBA00022461"/>
    </source>
</evidence>
<evidence type="ECO:0000256" key="7">
    <source>
        <dbReference type="ARBA" id="ARBA00023065"/>
    </source>
</evidence>
<dbReference type="PANTHER" id="PTHR11690">
    <property type="entry name" value="AMILORIDE-SENSITIVE SODIUM CHANNEL-RELATED"/>
    <property type="match status" value="1"/>
</dbReference>
<dbReference type="Gene3D" id="1.10.287.770">
    <property type="entry name" value="YojJ-like"/>
    <property type="match status" value="1"/>
</dbReference>
<dbReference type="AlphaFoldDB" id="A0A8B8CMG9"/>
<evidence type="ECO:0000256" key="12">
    <source>
        <dbReference type="SAM" id="MobiDB-lite"/>
    </source>
</evidence>
<dbReference type="Pfam" id="PF00858">
    <property type="entry name" value="ASC"/>
    <property type="match status" value="1"/>
</dbReference>
<dbReference type="PRINTS" id="PR01078">
    <property type="entry name" value="AMINACHANNEL"/>
</dbReference>
<keyword evidence="10 11" id="KW-0407">Ion channel</keyword>
<evidence type="ECO:0000256" key="2">
    <source>
        <dbReference type="ARBA" id="ARBA00022448"/>
    </source>
</evidence>
<keyword evidence="5 13" id="KW-1133">Transmembrane helix</keyword>
<reference evidence="15" key="1">
    <citation type="submission" date="2025-08" db="UniProtKB">
        <authorList>
            <consortium name="RefSeq"/>
        </authorList>
    </citation>
    <scope>IDENTIFICATION</scope>
    <source>
        <tissue evidence="15">Whole sample</tissue>
    </source>
</reference>
<feature type="compositionally biased region" description="Basic and acidic residues" evidence="12">
    <location>
        <begin position="130"/>
        <end position="141"/>
    </location>
</feature>
<evidence type="ECO:0000256" key="8">
    <source>
        <dbReference type="ARBA" id="ARBA00023136"/>
    </source>
</evidence>
<comment type="subcellular location">
    <subcellularLocation>
        <location evidence="1">Membrane</location>
        <topology evidence="1">Multi-pass membrane protein</topology>
    </subcellularLocation>
</comment>
<dbReference type="Proteomes" id="UP000694844">
    <property type="component" value="Chromosome 2"/>
</dbReference>
<evidence type="ECO:0000313" key="14">
    <source>
        <dbReference type="Proteomes" id="UP000694844"/>
    </source>
</evidence>
<evidence type="ECO:0000256" key="11">
    <source>
        <dbReference type="RuleBase" id="RU000679"/>
    </source>
</evidence>
<dbReference type="InterPro" id="IPR020903">
    <property type="entry name" value="ENaC_CS"/>
</dbReference>
<dbReference type="RefSeq" id="XP_022317037.1">
    <property type="nucleotide sequence ID" value="XM_022461329.1"/>
</dbReference>
<evidence type="ECO:0000256" key="13">
    <source>
        <dbReference type="SAM" id="Phobius"/>
    </source>
</evidence>
<gene>
    <name evidence="15" type="primary">LOC111120535</name>
</gene>
<dbReference type="OrthoDB" id="5874059at2759"/>
<keyword evidence="8 13" id="KW-0472">Membrane</keyword>
<evidence type="ECO:0000256" key="10">
    <source>
        <dbReference type="ARBA" id="ARBA00023303"/>
    </source>
</evidence>
<feature type="region of interest" description="Disordered" evidence="12">
    <location>
        <begin position="227"/>
        <end position="255"/>
    </location>
</feature>
<feature type="compositionally biased region" description="Low complexity" evidence="12">
    <location>
        <begin position="241"/>
        <end position="255"/>
    </location>
</feature>
<proteinExistence type="inferred from homology"/>
<keyword evidence="2 11" id="KW-0813">Transport</keyword>